<evidence type="ECO:0000313" key="4">
    <source>
        <dbReference type="Proteomes" id="UP000053201"/>
    </source>
</evidence>
<dbReference type="GO" id="GO:0005815">
    <property type="term" value="C:microtubule organizing center"/>
    <property type="evidence" value="ECO:0007669"/>
    <property type="project" value="TreeGrafter"/>
</dbReference>
<feature type="compositionally biased region" description="Basic and acidic residues" evidence="1">
    <location>
        <begin position="449"/>
        <end position="477"/>
    </location>
</feature>
<feature type="domain" description="Doublecortin" evidence="2">
    <location>
        <begin position="164"/>
        <end position="244"/>
    </location>
</feature>
<dbReference type="RefSeq" id="XP_016607111.1">
    <property type="nucleotide sequence ID" value="XM_016754224.1"/>
</dbReference>
<feature type="compositionally biased region" description="Acidic residues" evidence="1">
    <location>
        <begin position="770"/>
        <end position="779"/>
    </location>
</feature>
<feature type="compositionally biased region" description="Basic residues" evidence="1">
    <location>
        <begin position="405"/>
        <end position="414"/>
    </location>
</feature>
<dbReference type="CDD" id="cd16113">
    <property type="entry name" value="DCX2_DCDC2_like"/>
    <property type="match status" value="1"/>
</dbReference>
<dbReference type="eggNOG" id="KOG3757">
    <property type="taxonomic scope" value="Eukaryota"/>
</dbReference>
<feature type="compositionally biased region" description="Polar residues" evidence="1">
    <location>
        <begin position="826"/>
        <end position="837"/>
    </location>
</feature>
<feature type="domain" description="Doublecortin" evidence="2">
    <location>
        <begin position="260"/>
        <end position="343"/>
    </location>
</feature>
<dbReference type="STRING" id="645134.A0A0L0HDL0"/>
<accession>A0A0L0HDL0</accession>
<organism evidence="3 4">
    <name type="scientific">Spizellomyces punctatus (strain DAOM BR117)</name>
    <dbReference type="NCBI Taxonomy" id="645134"/>
    <lineage>
        <taxon>Eukaryota</taxon>
        <taxon>Fungi</taxon>
        <taxon>Fungi incertae sedis</taxon>
        <taxon>Chytridiomycota</taxon>
        <taxon>Chytridiomycota incertae sedis</taxon>
        <taxon>Chytridiomycetes</taxon>
        <taxon>Spizellomycetales</taxon>
        <taxon>Spizellomycetaceae</taxon>
        <taxon>Spizellomyces</taxon>
    </lineage>
</organism>
<evidence type="ECO:0000259" key="2">
    <source>
        <dbReference type="PROSITE" id="PS50309"/>
    </source>
</evidence>
<dbReference type="GO" id="GO:0005874">
    <property type="term" value="C:microtubule"/>
    <property type="evidence" value="ECO:0007669"/>
    <property type="project" value="TreeGrafter"/>
</dbReference>
<dbReference type="InterPro" id="IPR003533">
    <property type="entry name" value="Doublecortin_dom"/>
</dbReference>
<reference evidence="3 4" key="1">
    <citation type="submission" date="2009-08" db="EMBL/GenBank/DDBJ databases">
        <title>The Genome Sequence of Spizellomyces punctatus strain DAOM BR117.</title>
        <authorList>
            <consortium name="The Broad Institute Genome Sequencing Platform"/>
            <person name="Russ C."/>
            <person name="Cuomo C."/>
            <person name="Shea T."/>
            <person name="Young S.K."/>
            <person name="Zeng Q."/>
            <person name="Koehrsen M."/>
            <person name="Haas B."/>
            <person name="Borodovsky M."/>
            <person name="Guigo R."/>
            <person name="Alvarado L."/>
            <person name="Berlin A."/>
            <person name="Bochicchio J."/>
            <person name="Borenstein D."/>
            <person name="Chapman S."/>
            <person name="Chen Z."/>
            <person name="Engels R."/>
            <person name="Freedman E."/>
            <person name="Gellesch M."/>
            <person name="Goldberg J."/>
            <person name="Griggs A."/>
            <person name="Gujja S."/>
            <person name="Heiman D."/>
            <person name="Hepburn T."/>
            <person name="Howarth C."/>
            <person name="Jen D."/>
            <person name="Larson L."/>
            <person name="Lewis B."/>
            <person name="Mehta T."/>
            <person name="Park D."/>
            <person name="Pearson M."/>
            <person name="Roberts A."/>
            <person name="Saif S."/>
            <person name="Shenoy N."/>
            <person name="Sisk P."/>
            <person name="Stolte C."/>
            <person name="Sykes S."/>
            <person name="Thomson T."/>
            <person name="Walk T."/>
            <person name="White J."/>
            <person name="Yandava C."/>
            <person name="Burger G."/>
            <person name="Gray M.W."/>
            <person name="Holland P.W.H."/>
            <person name="King N."/>
            <person name="Lang F.B.F."/>
            <person name="Roger A.J."/>
            <person name="Ruiz-Trillo I."/>
            <person name="Lander E."/>
            <person name="Nusbaum C."/>
        </authorList>
    </citation>
    <scope>NUCLEOTIDE SEQUENCE [LARGE SCALE GENOMIC DNA]</scope>
    <source>
        <strain evidence="3 4">DAOM BR117</strain>
    </source>
</reference>
<feature type="compositionally biased region" description="Basic and acidic residues" evidence="1">
    <location>
        <begin position="534"/>
        <end position="546"/>
    </location>
</feature>
<sequence length="873" mass="98117">MSLDEFRSKRIRVFRNGDLYEPGKKLVINTRVYRNFEQFLSRLSDEINLVNGAVRKVFTLDGHIIRTLDDLKDGAVYVATGGESFKKVPYLITADIPPSAVSGMTNGDSESREKSALIRTKRPSGWGVNIIKERFGTSKAPKEVQERRKKEPERPIFGPTSKAYKVTVFTNGDGASAGIKMILNYRNCRTFDQLLKNLTELLRISVRRLYDAENGHKISNLRQIHDGQNLVAAVADGFKQTTYHIEHPAQANKHEDDFPRVVTFFPNGDLYHIGQTVTVTKKRFPNLQRLLENLNTQIHLVTGMIQKLYALDGHRIQSVDELTHNGAYVVVSNNDPFIRGKYNVNAPIVSEHPVKGLAGQTQRNEFMAGIRKLPKKGHPAVTEEATEDEESDSGRGRRLGEMAARIRKKVKAKRSSSQPPHVPENELVEPAAHKKVVSKQPNSKQAPAEAKRVEKVEQAKPKKASEQVARKHDEGRDVSQTSRTPVETSQERIGSPHKYRKIYKSKEEIAEPAAVRAREEEKVAPVTNKGGKKQGQEQKDEVEKTVKSHPGKKATNAEVHEDDEETTTVRSRKQKHVTDDEEEILTGKSKPKKAAAEAESENDEEITTRRKHIARPPTEVTDHQIEEIVTPEPSSDAHEVYGESGEVRVMQSNSHKSRSDIRNNDSEGTTKSTRKLLQKSRPDVSEDEAITTKSTRKLVQKSRPDVTSDDESTTRSTRTLQKSRPDHTTEDESTTSSTHKTHKSSSESEPPSEHQKTNKITKKKQPAESNELDNDDDEETSSKLTKLNELGSRASLRLSQTSLGHKPANDHNETVITKHRKKGKNNHTSVSGVQTEGNSDEEDNVDEREWRKVESREGYVREAVPALPNKSQL</sequence>
<keyword evidence="4" id="KW-1185">Reference proteome</keyword>
<dbReference type="SMART" id="SM00537">
    <property type="entry name" value="DCX"/>
    <property type="match status" value="3"/>
</dbReference>
<gene>
    <name evidence="3" type="ORF">SPPG_06019</name>
</gene>
<feature type="compositionally biased region" description="Basic and acidic residues" evidence="1">
    <location>
        <begin position="847"/>
        <end position="856"/>
    </location>
</feature>
<dbReference type="GO" id="GO:0035556">
    <property type="term" value="P:intracellular signal transduction"/>
    <property type="evidence" value="ECO:0007669"/>
    <property type="project" value="InterPro"/>
</dbReference>
<feature type="domain" description="Doublecortin" evidence="2">
    <location>
        <begin position="9"/>
        <end position="91"/>
    </location>
</feature>
<dbReference type="AlphaFoldDB" id="A0A0L0HDL0"/>
<dbReference type="EMBL" id="KQ257459">
    <property type="protein sequence ID" value="KNC99071.1"/>
    <property type="molecule type" value="Genomic_DNA"/>
</dbReference>
<evidence type="ECO:0000256" key="1">
    <source>
        <dbReference type="SAM" id="MobiDB-lite"/>
    </source>
</evidence>
<dbReference type="Gene3D" id="3.10.20.230">
    <property type="entry name" value="Doublecortin domain"/>
    <property type="match status" value="3"/>
</dbReference>
<name>A0A0L0HDL0_SPIPD</name>
<proteinExistence type="predicted"/>
<feature type="region of interest" description="Disordered" evidence="1">
    <location>
        <begin position="138"/>
        <end position="157"/>
    </location>
</feature>
<dbReference type="Pfam" id="PF03607">
    <property type="entry name" value="DCX"/>
    <property type="match status" value="3"/>
</dbReference>
<dbReference type="OMA" id="EDKYFHQ"/>
<dbReference type="PANTHER" id="PTHR23004">
    <property type="entry name" value="DOUBLECORTIN DOMAIN CONTAINING 2"/>
    <property type="match status" value="1"/>
</dbReference>
<protein>
    <recommendedName>
        <fullName evidence="2">Doublecortin domain-containing protein</fullName>
    </recommendedName>
</protein>
<dbReference type="PANTHER" id="PTHR23004:SF11">
    <property type="entry name" value="PROTEIN RPI-1"/>
    <property type="match status" value="1"/>
</dbReference>
<dbReference type="PROSITE" id="PS50309">
    <property type="entry name" value="DC"/>
    <property type="match status" value="3"/>
</dbReference>
<dbReference type="SUPFAM" id="SSF89837">
    <property type="entry name" value="Doublecortin (DC)"/>
    <property type="match status" value="3"/>
</dbReference>
<dbReference type="InParanoid" id="A0A0L0HDL0"/>
<feature type="compositionally biased region" description="Polar residues" evidence="1">
    <location>
        <begin position="478"/>
        <end position="492"/>
    </location>
</feature>
<feature type="region of interest" description="Disordered" evidence="1">
    <location>
        <begin position="371"/>
        <end position="856"/>
    </location>
</feature>
<dbReference type="GeneID" id="27689354"/>
<feature type="compositionally biased region" description="Basic and acidic residues" evidence="1">
    <location>
        <begin position="138"/>
        <end position="154"/>
    </location>
</feature>
<dbReference type="InterPro" id="IPR036572">
    <property type="entry name" value="Doublecortin_dom_sf"/>
</dbReference>
<evidence type="ECO:0000313" key="3">
    <source>
        <dbReference type="EMBL" id="KNC99071.1"/>
    </source>
</evidence>
<dbReference type="OrthoDB" id="1738954at2759"/>
<dbReference type="VEuPathDB" id="FungiDB:SPPG_06019"/>
<dbReference type="Proteomes" id="UP000053201">
    <property type="component" value="Unassembled WGS sequence"/>
</dbReference>